<dbReference type="InterPro" id="IPR002637">
    <property type="entry name" value="RdgB/HAM1"/>
</dbReference>
<dbReference type="RefSeq" id="WP_004846951.1">
    <property type="nucleotide sequence ID" value="NZ_AP028249.1"/>
</dbReference>
<dbReference type="CDD" id="cd00515">
    <property type="entry name" value="HAM1"/>
    <property type="match status" value="1"/>
</dbReference>
<evidence type="ECO:0000313" key="14">
    <source>
        <dbReference type="Proteomes" id="UP000095787"/>
    </source>
</evidence>
<dbReference type="Gene3D" id="3.90.950.10">
    <property type="match status" value="1"/>
</dbReference>
<dbReference type="GO" id="GO:0035870">
    <property type="term" value="F:dITP diphosphatase activity"/>
    <property type="evidence" value="ECO:0007669"/>
    <property type="project" value="UniProtKB-UniRule"/>
</dbReference>
<keyword evidence="4 10" id="KW-0547">Nucleotide-binding</keyword>
<evidence type="ECO:0000256" key="7">
    <source>
        <dbReference type="ARBA" id="ARBA00023080"/>
    </source>
</evidence>
<evidence type="ECO:0000313" key="13">
    <source>
        <dbReference type="EMBL" id="RYS81416.1"/>
    </source>
</evidence>
<keyword evidence="7 10" id="KW-0546">Nucleotide metabolism</keyword>
<feature type="active site" description="Proton acceptor" evidence="10">
    <location>
        <position position="72"/>
    </location>
</feature>
<dbReference type="PANTHER" id="PTHR11067:SF9">
    <property type="entry name" value="INOSINE TRIPHOSPHATE PYROPHOSPHATASE"/>
    <property type="match status" value="1"/>
</dbReference>
<protein>
    <recommendedName>
        <fullName evidence="10">dITP/XTP pyrophosphatase</fullName>
        <ecNumber evidence="10">3.6.1.66</ecNumber>
    </recommendedName>
    <alternativeName>
        <fullName evidence="10">Non-canonical purine NTP pyrophosphatase</fullName>
    </alternativeName>
    <alternativeName>
        <fullName evidence="10">Non-standard purine NTP pyrophosphatase</fullName>
    </alternativeName>
    <alternativeName>
        <fullName evidence="10">Nucleoside-triphosphate diphosphatase</fullName>
    </alternativeName>
    <alternativeName>
        <fullName evidence="10">Nucleoside-triphosphate pyrophosphatase</fullName>
        <shortName evidence="10">NTPase</shortName>
    </alternativeName>
</protein>
<comment type="catalytic activity">
    <reaction evidence="10">
        <text>ITP + H2O = IMP + diphosphate + H(+)</text>
        <dbReference type="Rhea" id="RHEA:29399"/>
        <dbReference type="ChEBI" id="CHEBI:15377"/>
        <dbReference type="ChEBI" id="CHEBI:15378"/>
        <dbReference type="ChEBI" id="CHEBI:33019"/>
        <dbReference type="ChEBI" id="CHEBI:58053"/>
        <dbReference type="ChEBI" id="CHEBI:61402"/>
        <dbReference type="EC" id="3.6.1.66"/>
    </reaction>
</comment>
<dbReference type="InterPro" id="IPR029001">
    <property type="entry name" value="ITPase-like_fam"/>
</dbReference>
<organism evidence="12 14">
    <name type="scientific">[Ruminococcus] torques</name>
    <dbReference type="NCBI Taxonomy" id="33039"/>
    <lineage>
        <taxon>Bacteria</taxon>
        <taxon>Bacillati</taxon>
        <taxon>Bacillota</taxon>
        <taxon>Clostridia</taxon>
        <taxon>Lachnospirales</taxon>
        <taxon>Lachnospiraceae</taxon>
        <taxon>Mediterraneibacter</taxon>
    </lineage>
</organism>
<feature type="binding site" evidence="10">
    <location>
        <begin position="9"/>
        <end position="14"/>
    </location>
    <ligand>
        <name>substrate</name>
    </ligand>
</feature>
<dbReference type="Proteomes" id="UP000095787">
    <property type="component" value="Unassembled WGS sequence"/>
</dbReference>
<name>A0A174CQX9_9FIRM</name>
<dbReference type="GO" id="GO:0036220">
    <property type="term" value="F:ITP diphosphatase activity"/>
    <property type="evidence" value="ECO:0007669"/>
    <property type="project" value="UniProtKB-UniRule"/>
</dbReference>
<dbReference type="EMBL" id="CYZO01000022">
    <property type="protein sequence ID" value="CUO15534.1"/>
    <property type="molecule type" value="Genomic_DNA"/>
</dbReference>
<evidence type="ECO:0000256" key="9">
    <source>
        <dbReference type="ARBA" id="ARBA00052017"/>
    </source>
</evidence>
<gene>
    <name evidence="12" type="primary">rdgB</name>
    <name evidence="13" type="ORF">EAI93_03495</name>
    <name evidence="12" type="ORF">ERS852456_01751</name>
</gene>
<dbReference type="GO" id="GO:0009146">
    <property type="term" value="P:purine nucleoside triphosphate catabolic process"/>
    <property type="evidence" value="ECO:0007669"/>
    <property type="project" value="UniProtKB-UniRule"/>
</dbReference>
<dbReference type="NCBIfam" id="TIGR00042">
    <property type="entry name" value="RdgB/HAM1 family non-canonical purine NTP pyrophosphatase"/>
    <property type="match status" value="1"/>
</dbReference>
<keyword evidence="6 10" id="KW-0460">Magnesium</keyword>
<comment type="function">
    <text evidence="10">Pyrophosphatase that catalyzes the hydrolysis of nucleoside triphosphates to their monophosphate derivatives, with a high preference for the non-canonical purine nucleotides XTP (xanthosine triphosphate), dITP (deoxyinosine triphosphate) and ITP. Seems to function as a house-cleaning enzyme that removes non-canonical purine nucleotides from the nucleotide pool, thus preventing their incorporation into DNA/RNA and avoiding chromosomal lesions.</text>
</comment>
<keyword evidence="5 10" id="KW-0378">Hydrolase</keyword>
<comment type="caution">
    <text evidence="10">Lacks conserved residue(s) required for the propagation of feature annotation.</text>
</comment>
<comment type="catalytic activity">
    <reaction evidence="8 10">
        <text>dITP + H2O = dIMP + diphosphate + H(+)</text>
        <dbReference type="Rhea" id="RHEA:28342"/>
        <dbReference type="ChEBI" id="CHEBI:15377"/>
        <dbReference type="ChEBI" id="CHEBI:15378"/>
        <dbReference type="ChEBI" id="CHEBI:33019"/>
        <dbReference type="ChEBI" id="CHEBI:61194"/>
        <dbReference type="ChEBI" id="CHEBI:61382"/>
        <dbReference type="EC" id="3.6.1.66"/>
    </reaction>
</comment>
<evidence type="ECO:0000256" key="11">
    <source>
        <dbReference type="RuleBase" id="RU003781"/>
    </source>
</evidence>
<comment type="subunit">
    <text evidence="2 10">Homodimer.</text>
</comment>
<dbReference type="Pfam" id="PF01725">
    <property type="entry name" value="Ham1p_like"/>
    <property type="match status" value="1"/>
</dbReference>
<accession>A0A174CQX9</accession>
<evidence type="ECO:0000256" key="6">
    <source>
        <dbReference type="ARBA" id="ARBA00022842"/>
    </source>
</evidence>
<dbReference type="GO" id="GO:0009117">
    <property type="term" value="P:nucleotide metabolic process"/>
    <property type="evidence" value="ECO:0007669"/>
    <property type="project" value="UniProtKB-KW"/>
</dbReference>
<evidence type="ECO:0000256" key="10">
    <source>
        <dbReference type="HAMAP-Rule" id="MF_01405"/>
    </source>
</evidence>
<evidence type="ECO:0000256" key="4">
    <source>
        <dbReference type="ARBA" id="ARBA00022741"/>
    </source>
</evidence>
<keyword evidence="3 10" id="KW-0479">Metal-binding</keyword>
<evidence type="ECO:0000313" key="12">
    <source>
        <dbReference type="EMBL" id="CUO15534.1"/>
    </source>
</evidence>
<comment type="catalytic activity">
    <reaction evidence="9 10">
        <text>XTP + H2O = XMP + diphosphate + H(+)</text>
        <dbReference type="Rhea" id="RHEA:28610"/>
        <dbReference type="ChEBI" id="CHEBI:15377"/>
        <dbReference type="ChEBI" id="CHEBI:15378"/>
        <dbReference type="ChEBI" id="CHEBI:33019"/>
        <dbReference type="ChEBI" id="CHEBI:57464"/>
        <dbReference type="ChEBI" id="CHEBI:61314"/>
        <dbReference type="EC" id="3.6.1.66"/>
    </reaction>
</comment>
<dbReference type="GeneID" id="97330176"/>
<dbReference type="GO" id="GO:0017111">
    <property type="term" value="F:ribonucleoside triphosphate phosphatase activity"/>
    <property type="evidence" value="ECO:0007669"/>
    <property type="project" value="InterPro"/>
</dbReference>
<evidence type="ECO:0000256" key="3">
    <source>
        <dbReference type="ARBA" id="ARBA00022723"/>
    </source>
</evidence>
<dbReference type="GO" id="GO:0005829">
    <property type="term" value="C:cytosol"/>
    <property type="evidence" value="ECO:0007669"/>
    <property type="project" value="TreeGrafter"/>
</dbReference>
<dbReference type="GO" id="GO:0000166">
    <property type="term" value="F:nucleotide binding"/>
    <property type="evidence" value="ECO:0007669"/>
    <property type="project" value="UniProtKB-KW"/>
</dbReference>
<reference evidence="13 15" key="2">
    <citation type="journal article" date="2019" name="Science, e1252229">
        <title>Invertible promoters mediate bacterial phase variation, antibiotic resistance, and host adaptation in the gut.</title>
        <authorList>
            <person name="Jiang X."/>
            <person name="Hall A.B."/>
            <person name="Arthur T.D."/>
            <person name="Plichta D.R."/>
            <person name="Covington C.T."/>
            <person name="Poyet M."/>
            <person name="Crothers J."/>
            <person name="Moses P.L."/>
            <person name="Tolonen A.C."/>
            <person name="Vlamakis H."/>
            <person name="Alm E.J."/>
            <person name="Xavier R.J."/>
        </authorList>
    </citation>
    <scope>NUCLEOTIDE SEQUENCE [LARGE SCALE GENOMIC DNA]</scope>
    <source>
        <strain evidence="13">Aa_0143</strain>
        <strain evidence="15">aa_0143</strain>
    </source>
</reference>
<comment type="similarity">
    <text evidence="1 10 11">Belongs to the HAM1 NTPase family.</text>
</comment>
<feature type="binding site" evidence="10">
    <location>
        <position position="73"/>
    </location>
    <ligand>
        <name>substrate</name>
    </ligand>
</feature>
<dbReference type="PANTHER" id="PTHR11067">
    <property type="entry name" value="INOSINE TRIPHOSPHATE PYROPHOSPHATASE/HAM1 PROTEIN"/>
    <property type="match status" value="1"/>
</dbReference>
<feature type="binding site" evidence="10">
    <location>
        <position position="72"/>
    </location>
    <ligand>
        <name>Mg(2+)</name>
        <dbReference type="ChEBI" id="CHEBI:18420"/>
    </ligand>
</feature>
<dbReference type="EMBL" id="RCYR01000003">
    <property type="protein sequence ID" value="RYS81416.1"/>
    <property type="molecule type" value="Genomic_DNA"/>
</dbReference>
<dbReference type="GO" id="GO:0046872">
    <property type="term" value="F:metal ion binding"/>
    <property type="evidence" value="ECO:0007669"/>
    <property type="project" value="UniProtKB-KW"/>
</dbReference>
<dbReference type="GO" id="GO:0036222">
    <property type="term" value="F:XTP diphosphatase activity"/>
    <property type="evidence" value="ECO:0007669"/>
    <property type="project" value="UniProtKB-UniRule"/>
</dbReference>
<reference evidence="12 14" key="1">
    <citation type="submission" date="2015-09" db="EMBL/GenBank/DDBJ databases">
        <authorList>
            <consortium name="Pathogen Informatics"/>
        </authorList>
    </citation>
    <scope>NUCLEOTIDE SEQUENCE [LARGE SCALE GENOMIC DNA]</scope>
    <source>
        <strain evidence="12 14">2789STDY5834841</strain>
    </source>
</reference>
<dbReference type="HAMAP" id="MF_01405">
    <property type="entry name" value="Non_canon_purine_NTPase"/>
    <property type="match status" value="1"/>
</dbReference>
<evidence type="ECO:0000256" key="2">
    <source>
        <dbReference type="ARBA" id="ARBA00011738"/>
    </source>
</evidence>
<feature type="binding site" evidence="10">
    <location>
        <begin position="183"/>
        <end position="184"/>
    </location>
    <ligand>
        <name>substrate</name>
    </ligand>
</feature>
<dbReference type="Proteomes" id="UP000292665">
    <property type="component" value="Unassembled WGS sequence"/>
</dbReference>
<dbReference type="FunFam" id="3.90.950.10:FF:000001">
    <property type="entry name" value="dITP/XTP pyrophosphatase"/>
    <property type="match status" value="1"/>
</dbReference>
<dbReference type="InterPro" id="IPR020922">
    <property type="entry name" value="dITP/XTP_pyrophosphatase"/>
</dbReference>
<feature type="binding site" evidence="10">
    <location>
        <position position="178"/>
    </location>
    <ligand>
        <name>substrate</name>
    </ligand>
</feature>
<dbReference type="EC" id="3.6.1.66" evidence="10"/>
<dbReference type="AlphaFoldDB" id="A0A174CQX9"/>
<evidence type="ECO:0000256" key="8">
    <source>
        <dbReference type="ARBA" id="ARBA00051875"/>
    </source>
</evidence>
<evidence type="ECO:0000313" key="15">
    <source>
        <dbReference type="Proteomes" id="UP000292665"/>
    </source>
</evidence>
<evidence type="ECO:0000256" key="5">
    <source>
        <dbReference type="ARBA" id="ARBA00022801"/>
    </source>
</evidence>
<proteinExistence type="inferred from homology"/>
<evidence type="ECO:0000256" key="1">
    <source>
        <dbReference type="ARBA" id="ARBA00008023"/>
    </source>
</evidence>
<comment type="cofactor">
    <cofactor evidence="10">
        <name>Mg(2+)</name>
        <dbReference type="ChEBI" id="CHEBI:18420"/>
    </cofactor>
    <text evidence="10">Binds 1 Mg(2+) ion per subunit.</text>
</comment>
<sequence length="204" mass="22636">MKRRIVFATGNENKMKEIRMILSDLNTEIVSMKEAGVDIDIVEDGMSFEENAEIKARSVARILTNDIVLADDSGLEIDYLDKAPGIYSARFAGEDTSYDIKNRIFLDRLEGVPDEERTARFVCAVAAVFPDGSVDVVRETIEGRIAHESAGTHGFGYDPIFYLPEYGCTTAQLSPEQKNEVSHRGKALCAIKRKLKGKIGDDLL</sequence>
<dbReference type="SUPFAM" id="SSF52972">
    <property type="entry name" value="ITPase-like"/>
    <property type="match status" value="1"/>
</dbReference>
<feature type="binding site" evidence="10">
    <location>
        <begin position="155"/>
        <end position="158"/>
    </location>
    <ligand>
        <name>substrate</name>
    </ligand>
</feature>